<dbReference type="Gene3D" id="3.10.490.10">
    <property type="entry name" value="Gamma-glutamyl cyclotransferase-like"/>
    <property type="match status" value="1"/>
</dbReference>
<sequence length="142" mass="15791">MPSPRLLIGLPLLATPLAIAAWLWLTMLSPWTYERPEHLAPIGEGPHALFVYGTLTHAPIRWLVYGRAGDPEPASLPGYRRTGLDLKACADCAVAGLALTVSAEELARLDRYERLGIRYRRVRAELSDGSTAWVYRRLPDVD</sequence>
<dbReference type="SUPFAM" id="SSF110857">
    <property type="entry name" value="Gamma-glutamyl cyclotransferase-like"/>
    <property type="match status" value="1"/>
</dbReference>
<proteinExistence type="predicted"/>
<accession>A0ABR4WWD4</accession>
<organism evidence="2 3">
    <name type="scientific">Halomonas salina</name>
    <dbReference type="NCBI Taxonomy" id="42565"/>
    <lineage>
        <taxon>Bacteria</taxon>
        <taxon>Pseudomonadati</taxon>
        <taxon>Pseudomonadota</taxon>
        <taxon>Gammaproteobacteria</taxon>
        <taxon>Oceanospirillales</taxon>
        <taxon>Halomonadaceae</taxon>
        <taxon>Halomonas</taxon>
    </lineage>
</organism>
<protein>
    <recommendedName>
        <fullName evidence="1">Gamma-glutamylcyclotransferase AIG2-like domain-containing protein</fullName>
    </recommendedName>
</protein>
<dbReference type="InterPro" id="IPR036568">
    <property type="entry name" value="GGCT-like_sf"/>
</dbReference>
<evidence type="ECO:0000313" key="3">
    <source>
        <dbReference type="Proteomes" id="UP000029721"/>
    </source>
</evidence>
<dbReference type="RefSeq" id="WP_035593264.1">
    <property type="nucleotide sequence ID" value="NZ_JOKD01000009.1"/>
</dbReference>
<name>A0ABR4WWD4_9GAMM</name>
<dbReference type="InterPro" id="IPR009288">
    <property type="entry name" value="AIG2-like_dom"/>
</dbReference>
<dbReference type="InterPro" id="IPR013024">
    <property type="entry name" value="GGCT-like"/>
</dbReference>
<keyword evidence="3" id="KW-1185">Reference proteome</keyword>
<comment type="caution">
    <text evidence="2">The sequence shown here is derived from an EMBL/GenBank/DDBJ whole genome shotgun (WGS) entry which is preliminary data.</text>
</comment>
<evidence type="ECO:0000259" key="1">
    <source>
        <dbReference type="Pfam" id="PF06094"/>
    </source>
</evidence>
<gene>
    <name evidence="2" type="ORF">FP66_15430</name>
</gene>
<dbReference type="Proteomes" id="UP000029721">
    <property type="component" value="Unassembled WGS sequence"/>
</dbReference>
<dbReference type="CDD" id="cd06661">
    <property type="entry name" value="GGCT_like"/>
    <property type="match status" value="1"/>
</dbReference>
<evidence type="ECO:0000313" key="2">
    <source>
        <dbReference type="EMBL" id="KGE79035.1"/>
    </source>
</evidence>
<reference evidence="2 3" key="1">
    <citation type="submission" date="2014-06" db="EMBL/GenBank/DDBJ databases">
        <title>Draft genome sequence of an extremely salt tolerant bacteria Halomonas salina/CIFRI 1.</title>
        <authorList>
            <person name="Behera B.D."/>
            <person name="Meena D.K."/>
            <person name="Das P."/>
            <person name="Maharana J."/>
            <person name="Paria P."/>
            <person name="Sharma A.P."/>
            <person name="Shamsudheen K.V."/>
            <person name="Rijit J."/>
            <person name="Dixit V."/>
            <person name="Verma A."/>
            <person name="Scaria V."/>
            <person name="Sivasubbu S."/>
        </authorList>
    </citation>
    <scope>NUCLEOTIDE SEQUENCE [LARGE SCALE GENOMIC DNA]</scope>
    <source>
        <strain evidence="2 3">CIFRI 1</strain>
    </source>
</reference>
<feature type="domain" description="Gamma-glutamylcyclotransferase AIG2-like" evidence="1">
    <location>
        <begin position="49"/>
        <end position="136"/>
    </location>
</feature>
<dbReference type="EMBL" id="JOKD01000009">
    <property type="protein sequence ID" value="KGE79035.1"/>
    <property type="molecule type" value="Genomic_DNA"/>
</dbReference>
<dbReference type="Pfam" id="PF06094">
    <property type="entry name" value="GGACT"/>
    <property type="match status" value="1"/>
</dbReference>